<gene>
    <name evidence="1" type="ORF">VL20_859</name>
</gene>
<dbReference type="Proteomes" id="UP000068167">
    <property type="component" value="Chromosome"/>
</dbReference>
<evidence type="ECO:0000313" key="1">
    <source>
        <dbReference type="EMBL" id="AKV66058.1"/>
    </source>
</evidence>
<dbReference type="AlphaFoldDB" id="A0A0K1RWA4"/>
<reference evidence="1 2" key="1">
    <citation type="journal article" date="2016" name="Stand. Genomic Sci.">
        <title>Complete genome sequence and genomic characterization of Microcystis panniformis FACHB 1757 by third-generation sequencing.</title>
        <authorList>
            <person name="Zhang J.Y."/>
            <person name="Guan R."/>
            <person name="Zhang H.J."/>
            <person name="Li H."/>
            <person name="Xiao P."/>
            <person name="Yu G.L."/>
            <person name="Du L."/>
            <person name="Cao D.M."/>
            <person name="Zhu B.C."/>
            <person name="Li R.H."/>
            <person name="Lu Z.H."/>
        </authorList>
    </citation>
    <scope>NUCLEOTIDE SEQUENCE [LARGE SCALE GENOMIC DNA]</scope>
    <source>
        <strain evidence="1 2">FACHB-1757</strain>
    </source>
</reference>
<organism evidence="1 2">
    <name type="scientific">Microcystis panniformis FACHB-1757</name>
    <dbReference type="NCBI Taxonomy" id="1638788"/>
    <lineage>
        <taxon>Bacteria</taxon>
        <taxon>Bacillati</taxon>
        <taxon>Cyanobacteriota</taxon>
        <taxon>Cyanophyceae</taxon>
        <taxon>Oscillatoriophycideae</taxon>
        <taxon>Chroococcales</taxon>
        <taxon>Microcystaceae</taxon>
        <taxon>Microcystis</taxon>
    </lineage>
</organism>
<dbReference type="EMBL" id="CP011339">
    <property type="protein sequence ID" value="AKV66058.1"/>
    <property type="molecule type" value="Genomic_DNA"/>
</dbReference>
<accession>A0A0K1RWA4</accession>
<dbReference type="KEGG" id="mpk:VL20_859"/>
<proteinExistence type="predicted"/>
<dbReference type="PATRIC" id="fig|1638788.3.peg.863"/>
<keyword evidence="2" id="KW-1185">Reference proteome</keyword>
<evidence type="ECO:0000313" key="2">
    <source>
        <dbReference type="Proteomes" id="UP000068167"/>
    </source>
</evidence>
<sequence>MAIFPIFELSKINYATSPLLIQLESSLNSDRIVPIITIIK</sequence>
<name>A0A0K1RWA4_9CHRO</name>
<protein>
    <submittedName>
        <fullName evidence="1">Uncharacterized protein</fullName>
    </submittedName>
</protein>